<dbReference type="InterPro" id="IPR002510">
    <property type="entry name" value="Metalloprtase-TldD/E_N"/>
</dbReference>
<dbReference type="Pfam" id="PF19290">
    <property type="entry name" value="PmbA_TldD_2nd"/>
    <property type="match status" value="1"/>
</dbReference>
<keyword evidence="3" id="KW-0378">Hydrolase</keyword>
<dbReference type="Proteomes" id="UP000005233">
    <property type="component" value="Chromosome"/>
</dbReference>
<dbReference type="PIRSF" id="PIRSF004919">
    <property type="entry name" value="TldD"/>
    <property type="match status" value="1"/>
</dbReference>
<feature type="domain" description="Metalloprotease TldD/E N-terminal" evidence="5">
    <location>
        <begin position="20"/>
        <end position="82"/>
    </location>
</feature>
<comment type="similarity">
    <text evidence="1">Belongs to the peptidase U62 family.</text>
</comment>
<dbReference type="InterPro" id="IPR036059">
    <property type="entry name" value="TldD/PmbA_sf"/>
</dbReference>
<reference evidence="8 9" key="1">
    <citation type="journal article" date="2012" name="J. Bacteriol.">
        <title>Complete genome sequence of a thermophilic methanogen, Methanocella conradii HZ254, isolated from Chinese rice field soil.</title>
        <authorList>
            <person name="Lu Z."/>
            <person name="Lu Y."/>
        </authorList>
    </citation>
    <scope>NUCLEOTIDE SEQUENCE [LARGE SCALE GENOMIC DNA]</scope>
    <source>
        <strain evidence="9">DSM 24694 / JCM 17849 / CGMCC 1.5162 / HZ254</strain>
    </source>
</reference>
<proteinExistence type="inferred from homology"/>
<dbReference type="GO" id="GO:0005829">
    <property type="term" value="C:cytosol"/>
    <property type="evidence" value="ECO:0007669"/>
    <property type="project" value="TreeGrafter"/>
</dbReference>
<dbReference type="GO" id="GO:0008237">
    <property type="term" value="F:metallopeptidase activity"/>
    <property type="evidence" value="ECO:0007669"/>
    <property type="project" value="UniProtKB-KW"/>
</dbReference>
<dbReference type="PANTHER" id="PTHR30624:SF0">
    <property type="entry name" value="METALLOPROTEASE SLR0863"/>
    <property type="match status" value="1"/>
</dbReference>
<keyword evidence="9" id="KW-1185">Reference proteome</keyword>
<evidence type="ECO:0000259" key="5">
    <source>
        <dbReference type="Pfam" id="PF01523"/>
    </source>
</evidence>
<dbReference type="EMBL" id="CP003243">
    <property type="protein sequence ID" value="AFC99060.1"/>
    <property type="molecule type" value="Genomic_DNA"/>
</dbReference>
<dbReference type="Pfam" id="PF01523">
    <property type="entry name" value="PmbA_TldD_1st"/>
    <property type="match status" value="1"/>
</dbReference>
<evidence type="ECO:0000256" key="1">
    <source>
        <dbReference type="ARBA" id="ARBA00005836"/>
    </source>
</evidence>
<evidence type="ECO:0000256" key="2">
    <source>
        <dbReference type="ARBA" id="ARBA00022670"/>
    </source>
</evidence>
<evidence type="ECO:0000259" key="6">
    <source>
        <dbReference type="Pfam" id="PF19289"/>
    </source>
</evidence>
<dbReference type="STRING" id="1041930.Mtc_0289"/>
<dbReference type="GO" id="GO:0006508">
    <property type="term" value="P:proteolysis"/>
    <property type="evidence" value="ECO:0007669"/>
    <property type="project" value="UniProtKB-KW"/>
</dbReference>
<dbReference type="InterPro" id="IPR035068">
    <property type="entry name" value="TldD/PmbA_N"/>
</dbReference>
<keyword evidence="4" id="KW-0482">Metalloprotease</keyword>
<evidence type="ECO:0000313" key="8">
    <source>
        <dbReference type="EMBL" id="AFC99060.1"/>
    </source>
</evidence>
<dbReference type="InterPro" id="IPR051463">
    <property type="entry name" value="Peptidase_U62_metallo"/>
</dbReference>
<dbReference type="InterPro" id="IPR045570">
    <property type="entry name" value="Metalloprtase-TldD/E_cen_dom"/>
</dbReference>
<evidence type="ECO:0000259" key="7">
    <source>
        <dbReference type="Pfam" id="PF19290"/>
    </source>
</evidence>
<gene>
    <name evidence="8" type="ordered locus">Mtc_0289</name>
</gene>
<feature type="domain" description="Metalloprotease TldD/E central" evidence="7">
    <location>
        <begin position="111"/>
        <end position="218"/>
    </location>
</feature>
<keyword evidence="2 8" id="KW-0645">Protease</keyword>
<dbReference type="HOGENOM" id="CLU_026425_1_2_2"/>
<dbReference type="Pfam" id="PF19289">
    <property type="entry name" value="PmbA_TldD_3rd"/>
    <property type="match status" value="1"/>
</dbReference>
<sequence>MSGVGFLSTPILLSDTMEFYDVRELDGYNVSIVYDNGEVDEISEHFFKGGAVRALVGGSFGFTSVDDLEKIGTAIKDAIAIARKMDGLNPRPPIELAPMPKLRKDVYKAKKDPASVPLEEKQRLVKDIEEALRGDLIKSTRVTYSEAYTHNIFKSSEGDEVEFEIYRTGFSCVAVAKDGGAMQMGRSSYFNVGGYEVFDQCDPLKLAEEARKEAITLLRAGSPPAGRFDVILDPELAGVFIHEAVGHAAEADTVLEGDSCIEGMIGSTIGSELVTVRDDPTLLRYGHYPYDSEGVPSQPTTIIEHGVLKSYLNSRETALKFSGHPGNARSSGLMRPVVRMSNTFIENEDMSVEEVFEGVDGVYLKGSRGGQVNTGEGIFQFNAVMGYIVENGQIGKPIRDVSISDSTLRTLKSIVRVANDLEFHSGRCGKAGQSVPVADGSPHILVKDAVVGGSA</sequence>
<accession>H8I957</accession>
<protein>
    <submittedName>
        <fullName evidence="8">Zn-dependent protease</fullName>
    </submittedName>
</protein>
<organism evidence="8 9">
    <name type="scientific">Methanocella conradii (strain DSM 24694 / JCM 17849 / CGMCC 1.5162 / HZ254)</name>
    <dbReference type="NCBI Taxonomy" id="1041930"/>
    <lineage>
        <taxon>Archaea</taxon>
        <taxon>Methanobacteriati</taxon>
        <taxon>Methanobacteriota</taxon>
        <taxon>Stenosarchaea group</taxon>
        <taxon>Methanomicrobia</taxon>
        <taxon>Methanocellales</taxon>
        <taxon>Methanocellaceae</taxon>
        <taxon>Methanocella</taxon>
    </lineage>
</organism>
<dbReference type="Gene3D" id="3.30.2290.10">
    <property type="entry name" value="PmbA/TldD superfamily"/>
    <property type="match status" value="1"/>
</dbReference>
<dbReference type="InterPro" id="IPR025502">
    <property type="entry name" value="TldD"/>
</dbReference>
<dbReference type="PANTHER" id="PTHR30624">
    <property type="entry name" value="UNCHARACTERIZED PROTEIN TLDD AND PMBA"/>
    <property type="match status" value="1"/>
</dbReference>
<evidence type="ECO:0000256" key="4">
    <source>
        <dbReference type="ARBA" id="ARBA00023049"/>
    </source>
</evidence>
<dbReference type="InterPro" id="IPR045569">
    <property type="entry name" value="Metalloprtase-TldD/E_C"/>
</dbReference>
<feature type="domain" description="Metalloprotease TldD/E C-terminal" evidence="6">
    <location>
        <begin position="226"/>
        <end position="453"/>
    </location>
</feature>
<evidence type="ECO:0000313" key="9">
    <source>
        <dbReference type="Proteomes" id="UP000005233"/>
    </source>
</evidence>
<dbReference type="AlphaFoldDB" id="H8I957"/>
<dbReference type="eggNOG" id="arCOG00321">
    <property type="taxonomic scope" value="Archaea"/>
</dbReference>
<dbReference type="SUPFAM" id="SSF111283">
    <property type="entry name" value="Putative modulator of DNA gyrase, PmbA/TldD"/>
    <property type="match status" value="1"/>
</dbReference>
<name>H8I957_METCZ</name>
<evidence type="ECO:0000256" key="3">
    <source>
        <dbReference type="ARBA" id="ARBA00022801"/>
    </source>
</evidence>
<dbReference type="KEGG" id="mez:Mtc_0289"/>